<feature type="binding site" evidence="5">
    <location>
        <position position="84"/>
    </location>
    <ligand>
        <name>FAD</name>
        <dbReference type="ChEBI" id="CHEBI:57692"/>
    </ligand>
</feature>
<dbReference type="Gene3D" id="3.30.560.10">
    <property type="entry name" value="Glucose Oxidase, domain 3"/>
    <property type="match status" value="1"/>
</dbReference>
<evidence type="ECO:0000259" key="7">
    <source>
        <dbReference type="PROSITE" id="PS00623"/>
    </source>
</evidence>
<dbReference type="InterPro" id="IPR000172">
    <property type="entry name" value="GMC_OxRdtase_N"/>
</dbReference>
<keyword evidence="10" id="KW-1185">Reference proteome</keyword>
<evidence type="ECO:0000256" key="3">
    <source>
        <dbReference type="ARBA" id="ARBA00022630"/>
    </source>
</evidence>
<comment type="similarity">
    <text evidence="2 6">Belongs to the GMC oxidoreductase family.</text>
</comment>
<evidence type="ECO:0000256" key="2">
    <source>
        <dbReference type="ARBA" id="ARBA00010790"/>
    </source>
</evidence>
<evidence type="ECO:0000256" key="5">
    <source>
        <dbReference type="PIRSR" id="PIRSR000137-2"/>
    </source>
</evidence>
<dbReference type="InterPro" id="IPR036188">
    <property type="entry name" value="FAD/NAD-bd_sf"/>
</dbReference>
<evidence type="ECO:0000256" key="6">
    <source>
        <dbReference type="RuleBase" id="RU003968"/>
    </source>
</evidence>
<dbReference type="Pfam" id="PF00732">
    <property type="entry name" value="GMC_oxred_N"/>
    <property type="match status" value="1"/>
</dbReference>
<dbReference type="PROSITE" id="PS00624">
    <property type="entry name" value="GMC_OXRED_2"/>
    <property type="match status" value="1"/>
</dbReference>
<keyword evidence="4 5" id="KW-0274">FAD</keyword>
<keyword evidence="3 6" id="KW-0285">Flavoprotein</keyword>
<feature type="domain" description="Glucose-methanol-choline oxidoreductase N-terminal" evidence="8">
    <location>
        <begin position="246"/>
        <end position="260"/>
    </location>
</feature>
<dbReference type="InterPro" id="IPR007867">
    <property type="entry name" value="GMC_OxRtase_C"/>
</dbReference>
<evidence type="ECO:0000256" key="1">
    <source>
        <dbReference type="ARBA" id="ARBA00001974"/>
    </source>
</evidence>
<dbReference type="GO" id="GO:0050660">
    <property type="term" value="F:flavin adenine dinucleotide binding"/>
    <property type="evidence" value="ECO:0007669"/>
    <property type="project" value="InterPro"/>
</dbReference>
<accession>A0A9X2SI81</accession>
<comment type="cofactor">
    <cofactor evidence="1 5">
        <name>FAD</name>
        <dbReference type="ChEBI" id="CHEBI:57692"/>
    </cofactor>
</comment>
<dbReference type="PANTHER" id="PTHR11552:SF147">
    <property type="entry name" value="CHOLINE DEHYDROGENASE, MITOCHONDRIAL"/>
    <property type="match status" value="1"/>
</dbReference>
<organism evidence="9 10">
    <name type="scientific">Amycolatopsis iheyensis</name>
    <dbReference type="NCBI Taxonomy" id="2945988"/>
    <lineage>
        <taxon>Bacteria</taxon>
        <taxon>Bacillati</taxon>
        <taxon>Actinomycetota</taxon>
        <taxon>Actinomycetes</taxon>
        <taxon>Pseudonocardiales</taxon>
        <taxon>Pseudonocardiaceae</taxon>
        <taxon>Amycolatopsis</taxon>
    </lineage>
</organism>
<feature type="domain" description="Glucose-methanol-choline oxidoreductase N-terminal" evidence="7">
    <location>
        <begin position="78"/>
        <end position="101"/>
    </location>
</feature>
<dbReference type="Proteomes" id="UP001144096">
    <property type="component" value="Unassembled WGS sequence"/>
</dbReference>
<dbReference type="Pfam" id="PF05199">
    <property type="entry name" value="GMC_oxred_C"/>
    <property type="match status" value="1"/>
</dbReference>
<gene>
    <name evidence="9" type="ORF">M8542_11740</name>
</gene>
<comment type="caution">
    <text evidence="9">The sequence shown here is derived from an EMBL/GenBank/DDBJ whole genome shotgun (WGS) entry which is preliminary data.</text>
</comment>
<evidence type="ECO:0000313" key="10">
    <source>
        <dbReference type="Proteomes" id="UP001144096"/>
    </source>
</evidence>
<dbReference type="SUPFAM" id="SSF54373">
    <property type="entry name" value="FAD-linked reductases, C-terminal domain"/>
    <property type="match status" value="1"/>
</dbReference>
<sequence length="527" mass="56300">MYDYVIVGAGSAGCVLASRLAEDPDVTVCLIEAGPADSSQNIHVPAAFAKLFRTQYDWDYDSHDEEHLNGRRVYLPRGRVLGGTSSINTQIYIRGNALDYDGWNRPGWSWDEVLPYFLRSENHEGGSGPHHAVGGPLDVAAGRSRNPMSEAFIEAAVEVGHDRNDDFNAGAQDGVGFFELTQRGGWRVSTATAFLHAQSRPNLTVETNVQVHRVVIEDGRATGVVGARLDDELRFDARREVILSAGTYNSPQLLQLSGIGPAGLLQAFEIPVVVDRPEVGQNLQDHMLIPLIYTHSEPISLLAAGAPENVERLMADGTGPLTSNGPEAGGFARTRSDLPAPDIELLAAPVMFVDNGLGVPTAHALSFGPSPITPSSRGSVGLASPDPTTKPRIVHNYLATEDDLAAAAQGLRIALEIAGAPALRRFTETAFRTPDSTDEAGLRDYARRYGHSIYHPVGTCAMGAVVDDELAVRGVAGLRVVDASVMPTIPRGNTNAPTIMIAEKAADIIRAKQASEAERVAATPTRS</sequence>
<evidence type="ECO:0000313" key="9">
    <source>
        <dbReference type="EMBL" id="MCR6483487.1"/>
    </source>
</evidence>
<dbReference type="GO" id="GO:0016614">
    <property type="term" value="F:oxidoreductase activity, acting on CH-OH group of donors"/>
    <property type="evidence" value="ECO:0007669"/>
    <property type="project" value="InterPro"/>
</dbReference>
<dbReference type="PANTHER" id="PTHR11552">
    <property type="entry name" value="GLUCOSE-METHANOL-CHOLINE GMC OXIDOREDUCTASE"/>
    <property type="match status" value="1"/>
</dbReference>
<name>A0A9X2SI81_9PSEU</name>
<dbReference type="InterPro" id="IPR012132">
    <property type="entry name" value="GMC_OxRdtase"/>
</dbReference>
<reference evidence="9" key="1">
    <citation type="submission" date="2022-06" db="EMBL/GenBank/DDBJ databases">
        <title>Amycolatopsis iheyaensis sp. nov., a new species of the genus Amycolatopsis isolated from soil in Iheya island, Japan.</title>
        <authorList>
            <person name="Ngamcharungchit C."/>
            <person name="Kanto H."/>
            <person name="Take A."/>
            <person name="Intra B."/>
            <person name="Matsumoto A."/>
            <person name="Panbangred W."/>
            <person name="Inahashi Y."/>
        </authorList>
    </citation>
    <scope>NUCLEOTIDE SEQUENCE</scope>
    <source>
        <strain evidence="9">OK19-0408</strain>
    </source>
</reference>
<feature type="binding site" evidence="5">
    <location>
        <position position="80"/>
    </location>
    <ligand>
        <name>FAD</name>
        <dbReference type="ChEBI" id="CHEBI:57692"/>
    </ligand>
</feature>
<dbReference type="RefSeq" id="WP_257920103.1">
    <property type="nucleotide sequence ID" value="NZ_JAMXQV010000004.1"/>
</dbReference>
<proteinExistence type="inferred from homology"/>
<dbReference type="Gene3D" id="3.50.50.60">
    <property type="entry name" value="FAD/NAD(P)-binding domain"/>
    <property type="match status" value="1"/>
</dbReference>
<dbReference type="SUPFAM" id="SSF51905">
    <property type="entry name" value="FAD/NAD(P)-binding domain"/>
    <property type="match status" value="1"/>
</dbReference>
<evidence type="ECO:0000256" key="4">
    <source>
        <dbReference type="ARBA" id="ARBA00022827"/>
    </source>
</evidence>
<feature type="binding site" evidence="5">
    <location>
        <position position="211"/>
    </location>
    <ligand>
        <name>FAD</name>
        <dbReference type="ChEBI" id="CHEBI:57692"/>
    </ligand>
</feature>
<dbReference type="PIRSF" id="PIRSF000137">
    <property type="entry name" value="Alcohol_oxidase"/>
    <property type="match status" value="1"/>
</dbReference>
<dbReference type="AlphaFoldDB" id="A0A9X2SI81"/>
<evidence type="ECO:0000259" key="8">
    <source>
        <dbReference type="PROSITE" id="PS00624"/>
    </source>
</evidence>
<dbReference type="EMBL" id="JAMXQV010000004">
    <property type="protein sequence ID" value="MCR6483487.1"/>
    <property type="molecule type" value="Genomic_DNA"/>
</dbReference>
<protein>
    <submittedName>
        <fullName evidence="9">GMC family oxidoreductase N-terminal domain-containing protein</fullName>
    </submittedName>
</protein>
<dbReference type="PROSITE" id="PS00623">
    <property type="entry name" value="GMC_OXRED_1"/>
    <property type="match status" value="1"/>
</dbReference>